<evidence type="ECO:0000256" key="3">
    <source>
        <dbReference type="ARBA" id="ARBA00023125"/>
    </source>
</evidence>
<dbReference type="AlphaFoldDB" id="A0A564Y0G1"/>
<dbReference type="GO" id="GO:0000978">
    <property type="term" value="F:RNA polymerase II cis-regulatory region sequence-specific DNA binding"/>
    <property type="evidence" value="ECO:0007669"/>
    <property type="project" value="TreeGrafter"/>
</dbReference>
<dbReference type="PRINTS" id="PR00404">
    <property type="entry name" value="MADSDOMAIN"/>
</dbReference>
<dbReference type="PANTHER" id="PTHR11945">
    <property type="entry name" value="MADS BOX PROTEIN"/>
    <property type="match status" value="1"/>
</dbReference>
<evidence type="ECO:0000256" key="1">
    <source>
        <dbReference type="ARBA" id="ARBA00004123"/>
    </source>
</evidence>
<keyword evidence="4" id="KW-0804">Transcription</keyword>
<dbReference type="GO" id="GO:0000981">
    <property type="term" value="F:DNA-binding transcription factor activity, RNA polymerase II-specific"/>
    <property type="evidence" value="ECO:0007669"/>
    <property type="project" value="TreeGrafter"/>
</dbReference>
<evidence type="ECO:0000259" key="7">
    <source>
        <dbReference type="PROSITE" id="PS50066"/>
    </source>
</evidence>
<dbReference type="GO" id="GO:0046983">
    <property type="term" value="F:protein dimerization activity"/>
    <property type="evidence" value="ECO:0007669"/>
    <property type="project" value="InterPro"/>
</dbReference>
<dbReference type="SUPFAM" id="SSF55455">
    <property type="entry name" value="SRF-like"/>
    <property type="match status" value="1"/>
</dbReference>
<dbReference type="Proteomes" id="UP000321570">
    <property type="component" value="Unassembled WGS sequence"/>
</dbReference>
<dbReference type="PROSITE" id="PS50066">
    <property type="entry name" value="MADS_BOX_2"/>
    <property type="match status" value="1"/>
</dbReference>
<sequence>MGRKKIEIKKIADEKTLLVTFAKRKKGLYNKAFELGELCDCEIAVIIFTNKNCMHTYSSHDLENTVNKYRSRQDRNGHTSKNDMIMFRQRKMVNNNNTNDNAASSDYSSTNDIHLPYYDQMNLNSSRAATTNSSDLFDDQGFPNNVISESFHNGGDNFSTHTDDFSNINVNYVWNCDSQEQSYEQPSSSIAYQVDNKPNVCPPSASRVPYDARTPNMTNVFDYNQGLLDARWVPTTNNGSTSTKPPLETPDTQQVRSSPLRE</sequence>
<evidence type="ECO:0000313" key="8">
    <source>
        <dbReference type="EMBL" id="VUZ40761.1"/>
    </source>
</evidence>
<keyword evidence="5" id="KW-0539">Nucleus</keyword>
<dbReference type="SMART" id="SM00432">
    <property type="entry name" value="MADS"/>
    <property type="match status" value="1"/>
</dbReference>
<proteinExistence type="predicted"/>
<reference evidence="8 9" key="1">
    <citation type="submission" date="2019-07" db="EMBL/GenBank/DDBJ databases">
        <authorList>
            <person name="Jastrzebski P J."/>
            <person name="Paukszto L."/>
            <person name="Jastrzebski P J."/>
        </authorList>
    </citation>
    <scope>NUCLEOTIDE SEQUENCE [LARGE SCALE GENOMIC DNA]</scope>
    <source>
        <strain evidence="8 9">WMS-il1</strain>
    </source>
</reference>
<accession>A0A564Y0G1</accession>
<feature type="compositionally biased region" description="Polar residues" evidence="6">
    <location>
        <begin position="234"/>
        <end position="262"/>
    </location>
</feature>
<keyword evidence="2" id="KW-0805">Transcription regulation</keyword>
<organism evidence="8 9">
    <name type="scientific">Hymenolepis diminuta</name>
    <name type="common">Rat tapeworm</name>
    <dbReference type="NCBI Taxonomy" id="6216"/>
    <lineage>
        <taxon>Eukaryota</taxon>
        <taxon>Metazoa</taxon>
        <taxon>Spiralia</taxon>
        <taxon>Lophotrochozoa</taxon>
        <taxon>Platyhelminthes</taxon>
        <taxon>Cestoda</taxon>
        <taxon>Eucestoda</taxon>
        <taxon>Cyclophyllidea</taxon>
        <taxon>Hymenolepididae</taxon>
        <taxon>Hymenolepis</taxon>
    </lineage>
</organism>
<dbReference type="Pfam" id="PF00319">
    <property type="entry name" value="SRF-TF"/>
    <property type="match status" value="1"/>
</dbReference>
<keyword evidence="9" id="KW-1185">Reference proteome</keyword>
<keyword evidence="3" id="KW-0238">DNA-binding</keyword>
<comment type="subcellular location">
    <subcellularLocation>
        <location evidence="1">Nucleus</location>
    </subcellularLocation>
</comment>
<evidence type="ECO:0000256" key="6">
    <source>
        <dbReference type="SAM" id="MobiDB-lite"/>
    </source>
</evidence>
<feature type="region of interest" description="Disordered" evidence="6">
    <location>
        <begin position="232"/>
        <end position="262"/>
    </location>
</feature>
<protein>
    <recommendedName>
        <fullName evidence="7">MADS-box domain-containing protein</fullName>
    </recommendedName>
</protein>
<dbReference type="InterPro" id="IPR036879">
    <property type="entry name" value="TF_MADSbox_sf"/>
</dbReference>
<dbReference type="InterPro" id="IPR002100">
    <property type="entry name" value="TF_MADSbox"/>
</dbReference>
<evidence type="ECO:0000256" key="2">
    <source>
        <dbReference type="ARBA" id="ARBA00023015"/>
    </source>
</evidence>
<dbReference type="Gene3D" id="3.40.1810.10">
    <property type="entry name" value="Transcription factor, MADS-box"/>
    <property type="match status" value="1"/>
</dbReference>
<feature type="domain" description="MADS-box" evidence="7">
    <location>
        <begin position="1"/>
        <end position="61"/>
    </location>
</feature>
<dbReference type="GO" id="GO:0005634">
    <property type="term" value="C:nucleus"/>
    <property type="evidence" value="ECO:0007669"/>
    <property type="project" value="UniProtKB-SubCell"/>
</dbReference>
<evidence type="ECO:0000313" key="9">
    <source>
        <dbReference type="Proteomes" id="UP000321570"/>
    </source>
</evidence>
<evidence type="ECO:0000256" key="4">
    <source>
        <dbReference type="ARBA" id="ARBA00023163"/>
    </source>
</evidence>
<dbReference type="PANTHER" id="PTHR11945:SF534">
    <property type="entry name" value="MYOCYTE-SPECIFIC ENHANCER FACTOR 2"/>
    <property type="match status" value="1"/>
</dbReference>
<name>A0A564Y0G1_HYMDI</name>
<dbReference type="EMBL" id="CABIJS010000044">
    <property type="protein sequence ID" value="VUZ40761.1"/>
    <property type="molecule type" value="Genomic_DNA"/>
</dbReference>
<evidence type="ECO:0000256" key="5">
    <source>
        <dbReference type="ARBA" id="ARBA00023242"/>
    </source>
</evidence>
<dbReference type="GO" id="GO:0045893">
    <property type="term" value="P:positive regulation of DNA-templated transcription"/>
    <property type="evidence" value="ECO:0007669"/>
    <property type="project" value="UniProtKB-ARBA"/>
</dbReference>
<gene>
    <name evidence="8" type="ORF">WMSIL1_LOCUS1942</name>
</gene>